<comment type="catalytic activity">
    <reaction evidence="1 10">
        <text>a fatty acyl-[ACP] + phosphate = an acyl phosphate + holo-[ACP]</text>
        <dbReference type="Rhea" id="RHEA:42292"/>
        <dbReference type="Rhea" id="RHEA-COMP:9685"/>
        <dbReference type="Rhea" id="RHEA-COMP:14125"/>
        <dbReference type="ChEBI" id="CHEBI:43474"/>
        <dbReference type="ChEBI" id="CHEBI:59918"/>
        <dbReference type="ChEBI" id="CHEBI:64479"/>
        <dbReference type="ChEBI" id="CHEBI:138651"/>
        <dbReference type="EC" id="2.3.1.274"/>
    </reaction>
</comment>
<keyword evidence="2 10" id="KW-0963">Cytoplasm</keyword>
<comment type="similarity">
    <text evidence="10">Belongs to the PlsX family.</text>
</comment>
<dbReference type="OrthoDB" id="9806408at2"/>
<dbReference type="GO" id="GO:0005737">
    <property type="term" value="C:cytoplasm"/>
    <property type="evidence" value="ECO:0007669"/>
    <property type="project" value="UniProtKB-SubCell"/>
</dbReference>
<evidence type="ECO:0000313" key="11">
    <source>
        <dbReference type="EMBL" id="QAT61574.1"/>
    </source>
</evidence>
<keyword evidence="6 10" id="KW-0594">Phospholipid biosynthesis</keyword>
<keyword evidence="5 10" id="KW-0443">Lipid metabolism</keyword>
<dbReference type="Proteomes" id="UP000287969">
    <property type="component" value="Chromosome"/>
</dbReference>
<reference evidence="12" key="1">
    <citation type="submission" date="2019-01" db="EMBL/GenBank/DDBJ databases">
        <title>Draft genomes of a novel of Sporanaerobacter strains.</title>
        <authorList>
            <person name="Ma S."/>
        </authorList>
    </citation>
    <scope>NUCLEOTIDE SEQUENCE [LARGE SCALE GENOMIC DNA]</scope>
    <source>
        <strain evidence="12">NJN-17</strain>
    </source>
</reference>
<comment type="pathway">
    <text evidence="10">Lipid metabolism; phospholipid metabolism.</text>
</comment>
<keyword evidence="7 10" id="KW-1208">Phospholipid metabolism</keyword>
<sequence length="330" mass="36030">MNILVDAMGGDKGPKVVVKGSILALKELNVDITLVGDESIIRKELSENNYTGDRISIIHAEEVINNEDEAAMAIRRKKNSSMIIALNLLKDEKYQGFISTGNTGALITGGTLITKRIKGIERAAIASPFPTENGMAFLLDAGANADCKPDYLKQFGLMGSIYYEKLFEVSSPKVGLANIGVEKEKGNLLVKEAYELLENSNINFIGNVEARDIPRGKADVIVCDGFVGNIILKLTEGLAFTIFDILKDEFMKSFSRKIGALLLKSSFKAFKSKMDYREYGGAPLLGISKPVIKAHGSSDEIAVKNAIKQTKNFAEKDIIKIIEDNISISE</sequence>
<keyword evidence="12" id="KW-1185">Reference proteome</keyword>
<evidence type="ECO:0000256" key="2">
    <source>
        <dbReference type="ARBA" id="ARBA00022490"/>
    </source>
</evidence>
<dbReference type="RefSeq" id="WP_128752428.1">
    <property type="nucleotide sequence ID" value="NZ_CP035282.1"/>
</dbReference>
<evidence type="ECO:0000256" key="6">
    <source>
        <dbReference type="ARBA" id="ARBA00023209"/>
    </source>
</evidence>
<evidence type="ECO:0000313" key="12">
    <source>
        <dbReference type="Proteomes" id="UP000287969"/>
    </source>
</evidence>
<dbReference type="Pfam" id="PF02504">
    <property type="entry name" value="FA_synthesis"/>
    <property type="match status" value="1"/>
</dbReference>
<evidence type="ECO:0000256" key="4">
    <source>
        <dbReference type="ARBA" id="ARBA00022679"/>
    </source>
</evidence>
<dbReference type="PANTHER" id="PTHR30100">
    <property type="entry name" value="FATTY ACID/PHOSPHOLIPID SYNTHESIS PROTEIN PLSX"/>
    <property type="match status" value="1"/>
</dbReference>
<protein>
    <recommendedName>
        <fullName evidence="8 10">Phosphate acyltransferase</fullName>
        <ecNumber evidence="8 10">2.3.1.274</ecNumber>
    </recommendedName>
    <alternativeName>
        <fullName evidence="10">Acyl-ACP phosphotransacylase</fullName>
    </alternativeName>
    <alternativeName>
        <fullName evidence="10">Acyl-[acyl-carrier-protein]--phosphate acyltransferase</fullName>
    </alternativeName>
    <alternativeName>
        <fullName evidence="10">Phosphate-acyl-ACP acyltransferase</fullName>
    </alternativeName>
</protein>
<evidence type="ECO:0000256" key="3">
    <source>
        <dbReference type="ARBA" id="ARBA00022516"/>
    </source>
</evidence>
<keyword evidence="3 10" id="KW-0444">Lipid biosynthesis</keyword>
<dbReference type="Gene3D" id="3.40.718.10">
    <property type="entry name" value="Isopropylmalate Dehydrogenase"/>
    <property type="match status" value="1"/>
</dbReference>
<dbReference type="UniPathway" id="UPA00085"/>
<name>A0A410QCI7_9FIRM</name>
<dbReference type="GO" id="GO:0006633">
    <property type="term" value="P:fatty acid biosynthetic process"/>
    <property type="evidence" value="ECO:0007669"/>
    <property type="project" value="UniProtKB-UniRule"/>
</dbReference>
<comment type="subunit">
    <text evidence="9 10">Homodimer. Probably interacts with PlsY.</text>
</comment>
<dbReference type="KEGG" id="spoa:EQM13_08265"/>
<dbReference type="AlphaFoldDB" id="A0A410QCI7"/>
<dbReference type="InterPro" id="IPR012281">
    <property type="entry name" value="Phospholipid_synth_PlsX-like"/>
</dbReference>
<evidence type="ECO:0000256" key="1">
    <source>
        <dbReference type="ARBA" id="ARBA00001232"/>
    </source>
</evidence>
<proteinExistence type="inferred from homology"/>
<dbReference type="GO" id="GO:0043811">
    <property type="term" value="F:phosphate:acyl-[acyl carrier protein] acyltransferase activity"/>
    <property type="evidence" value="ECO:0007669"/>
    <property type="project" value="UniProtKB-UniRule"/>
</dbReference>
<dbReference type="GO" id="GO:0008654">
    <property type="term" value="P:phospholipid biosynthetic process"/>
    <property type="evidence" value="ECO:0007669"/>
    <property type="project" value="UniProtKB-KW"/>
</dbReference>
<gene>
    <name evidence="10 11" type="primary">plsX</name>
    <name evidence="11" type="ORF">EQM13_08265</name>
</gene>
<dbReference type="NCBIfam" id="TIGR00182">
    <property type="entry name" value="plsX"/>
    <property type="match status" value="1"/>
</dbReference>
<evidence type="ECO:0000256" key="5">
    <source>
        <dbReference type="ARBA" id="ARBA00023098"/>
    </source>
</evidence>
<evidence type="ECO:0000256" key="7">
    <source>
        <dbReference type="ARBA" id="ARBA00023264"/>
    </source>
</evidence>
<accession>A0A410QCI7</accession>
<dbReference type="EMBL" id="CP035282">
    <property type="protein sequence ID" value="QAT61574.1"/>
    <property type="molecule type" value="Genomic_DNA"/>
</dbReference>
<dbReference type="HAMAP" id="MF_00019">
    <property type="entry name" value="PlsX"/>
    <property type="match status" value="1"/>
</dbReference>
<evidence type="ECO:0000256" key="10">
    <source>
        <dbReference type="HAMAP-Rule" id="MF_00019"/>
    </source>
</evidence>
<evidence type="ECO:0000256" key="8">
    <source>
        <dbReference type="ARBA" id="ARBA00024069"/>
    </source>
</evidence>
<organism evidence="11 12">
    <name type="scientific">Acidilutibacter cellobiosedens</name>
    <dbReference type="NCBI Taxonomy" id="2507161"/>
    <lineage>
        <taxon>Bacteria</taxon>
        <taxon>Bacillati</taxon>
        <taxon>Bacillota</taxon>
        <taxon>Tissierellia</taxon>
        <taxon>Tissierellales</taxon>
        <taxon>Acidilutibacteraceae</taxon>
        <taxon>Acidilutibacter</taxon>
    </lineage>
</organism>
<dbReference type="PANTHER" id="PTHR30100:SF1">
    <property type="entry name" value="PHOSPHATE ACYLTRANSFERASE"/>
    <property type="match status" value="1"/>
</dbReference>
<dbReference type="EC" id="2.3.1.274" evidence="8 10"/>
<dbReference type="PIRSF" id="PIRSF002465">
    <property type="entry name" value="Phsphlp_syn_PlsX"/>
    <property type="match status" value="1"/>
</dbReference>
<dbReference type="SUPFAM" id="SSF53659">
    <property type="entry name" value="Isocitrate/Isopropylmalate dehydrogenase-like"/>
    <property type="match status" value="1"/>
</dbReference>
<keyword evidence="4 10" id="KW-0808">Transferase</keyword>
<dbReference type="InterPro" id="IPR003664">
    <property type="entry name" value="FA_synthesis"/>
</dbReference>
<comment type="subcellular location">
    <subcellularLocation>
        <location evidence="10">Cytoplasm</location>
    </subcellularLocation>
    <text evidence="10">Associated with the membrane possibly through PlsY.</text>
</comment>
<evidence type="ECO:0000256" key="9">
    <source>
        <dbReference type="ARBA" id="ARBA00046608"/>
    </source>
</evidence>
<keyword evidence="11" id="KW-0012">Acyltransferase</keyword>
<comment type="function">
    <text evidence="10">Catalyzes the reversible formation of acyl-phosphate (acyl-PO(4)) from acyl-[acyl-carrier-protein] (acyl-ACP). This enzyme utilizes acyl-ACP as fatty acyl donor, but not acyl-CoA.</text>
</comment>